<protein>
    <submittedName>
        <fullName evidence="1">Prepilin peptidase</fullName>
    </submittedName>
</protein>
<accession>A0A0J1HC30</accession>
<comment type="caution">
    <text evidence="1">The sequence shown here is derived from an EMBL/GenBank/DDBJ whole genome shotgun (WGS) entry which is preliminary data.</text>
</comment>
<dbReference type="InterPro" id="IPR010890">
    <property type="entry name" value="PriC"/>
</dbReference>
<evidence type="ECO:0000313" key="2">
    <source>
        <dbReference type="Proteomes" id="UP000036097"/>
    </source>
</evidence>
<dbReference type="Pfam" id="PF07445">
    <property type="entry name" value="PriC"/>
    <property type="match status" value="1"/>
</dbReference>
<dbReference type="STRING" id="1195763.ABT56_03190"/>
<evidence type="ECO:0000313" key="1">
    <source>
        <dbReference type="EMBL" id="KLV09213.1"/>
    </source>
</evidence>
<name>A0A0J1HC30_9GAMM</name>
<sequence length="183" mass="21270">MKDLQRLEALVADLSAQATLVDKTRGEAARPLFDEHLFRSRSKLLAPCVNEIRNEIQALNREQLTGHLLASRTQHVCEKIVAQIQAIQRELATQQIRKNEPKPRQGWRKPVQQLYQDLAQHQEWERRLADTLRDKEMLLSRTTSPSERQQLQQAVLAYEGRLNRCRAALVKIEKAIGQQERKH</sequence>
<reference evidence="1 2" key="1">
    <citation type="submission" date="2015-05" db="EMBL/GenBank/DDBJ databases">
        <title>Photobacterium galathea sp. nov.</title>
        <authorList>
            <person name="Machado H."/>
            <person name="Gram L."/>
        </authorList>
    </citation>
    <scope>NUCLEOTIDE SEQUENCE [LARGE SCALE GENOMIC DNA]</scope>
    <source>
        <strain evidence="1 2">CGMCC 1.12159</strain>
    </source>
</reference>
<dbReference type="EMBL" id="LDOT01000002">
    <property type="protein sequence ID" value="KLV09213.1"/>
    <property type="molecule type" value="Genomic_DNA"/>
</dbReference>
<gene>
    <name evidence="1" type="ORF">ABT56_03190</name>
</gene>
<organism evidence="1 2">
    <name type="scientific">Photobacterium aquae</name>
    <dbReference type="NCBI Taxonomy" id="1195763"/>
    <lineage>
        <taxon>Bacteria</taxon>
        <taxon>Pseudomonadati</taxon>
        <taxon>Pseudomonadota</taxon>
        <taxon>Gammaproteobacteria</taxon>
        <taxon>Vibrionales</taxon>
        <taxon>Vibrionaceae</taxon>
        <taxon>Photobacterium</taxon>
    </lineage>
</organism>
<dbReference type="PATRIC" id="fig|1195763.3.peg.688"/>
<proteinExistence type="predicted"/>
<keyword evidence="2" id="KW-1185">Reference proteome</keyword>
<dbReference type="RefSeq" id="WP_047877375.1">
    <property type="nucleotide sequence ID" value="NZ_LDOT01000002.1"/>
</dbReference>
<dbReference type="OrthoDB" id="6402824at2"/>
<dbReference type="InterPro" id="IPR038338">
    <property type="entry name" value="PriC_sf"/>
</dbReference>
<dbReference type="AlphaFoldDB" id="A0A0J1HC30"/>
<dbReference type="Proteomes" id="UP000036097">
    <property type="component" value="Unassembled WGS sequence"/>
</dbReference>
<dbReference type="Gene3D" id="1.20.1270.340">
    <property type="match status" value="1"/>
</dbReference>